<organism evidence="1 2">
    <name type="scientific">Melipona quadrifasciata</name>
    <dbReference type="NCBI Taxonomy" id="166423"/>
    <lineage>
        <taxon>Eukaryota</taxon>
        <taxon>Metazoa</taxon>
        <taxon>Ecdysozoa</taxon>
        <taxon>Arthropoda</taxon>
        <taxon>Hexapoda</taxon>
        <taxon>Insecta</taxon>
        <taxon>Pterygota</taxon>
        <taxon>Neoptera</taxon>
        <taxon>Endopterygota</taxon>
        <taxon>Hymenoptera</taxon>
        <taxon>Apocrita</taxon>
        <taxon>Aculeata</taxon>
        <taxon>Apoidea</taxon>
        <taxon>Anthophila</taxon>
        <taxon>Apidae</taxon>
        <taxon>Melipona</taxon>
    </lineage>
</organism>
<proteinExistence type="predicted"/>
<dbReference type="AlphaFoldDB" id="A0A0N0BCL1"/>
<protein>
    <submittedName>
        <fullName evidence="1">Uncharacterized protein</fullName>
    </submittedName>
</protein>
<gene>
    <name evidence="1" type="ORF">WN51_06169</name>
</gene>
<keyword evidence="2" id="KW-1185">Reference proteome</keyword>
<reference evidence="1 2" key="1">
    <citation type="submission" date="2015-07" db="EMBL/GenBank/DDBJ databases">
        <title>The genome of Melipona quadrifasciata.</title>
        <authorList>
            <person name="Pan H."/>
            <person name="Kapheim K."/>
        </authorList>
    </citation>
    <scope>NUCLEOTIDE SEQUENCE [LARGE SCALE GENOMIC DNA]</scope>
    <source>
        <strain evidence="1">0111107301</strain>
        <tissue evidence="1">Whole body</tissue>
    </source>
</reference>
<name>A0A0N0BCL1_9HYME</name>
<dbReference type="EMBL" id="KQ435899">
    <property type="protein sequence ID" value="KOX69112.1"/>
    <property type="molecule type" value="Genomic_DNA"/>
</dbReference>
<evidence type="ECO:0000313" key="1">
    <source>
        <dbReference type="EMBL" id="KOX69112.1"/>
    </source>
</evidence>
<evidence type="ECO:0000313" key="2">
    <source>
        <dbReference type="Proteomes" id="UP000053105"/>
    </source>
</evidence>
<accession>A0A0N0BCL1</accession>
<dbReference type="Proteomes" id="UP000053105">
    <property type="component" value="Unassembled WGS sequence"/>
</dbReference>
<sequence>MCLWYMYTILTKRKIRYVAKDSWQFRKWGRMKGKVRCIVTCVYCNLCKCIVTYKLVCIVTCVYCNLCKCIVTYKLVLRPSGQCALKEKCRPGNNGCNPVFLRMRFVKNHRALVENTGSSSRISSPREEVRRKKEWFADVENGQHRQYYRSITDSISSQAQNGFYRKNFDRDTNSPFRLLGQLKDHVKKNSHCSIGATIKIVMTTRQRSGRIDLMEELDGDSRNYRELTESLDEKDTCLEVMKIKHAINLMRLRSSLNFTFHLYRIRPCPLFCKEY</sequence>